<dbReference type="AlphaFoldDB" id="A0AAX3UD60"/>
<evidence type="ECO:0000256" key="1">
    <source>
        <dbReference type="SAM" id="Phobius"/>
    </source>
</evidence>
<keyword evidence="1" id="KW-0812">Transmembrane</keyword>
<dbReference type="GeneID" id="72687616"/>
<organism evidence="3 5">
    <name type="scientific">Lactobacillus kefiranofaciens</name>
    <dbReference type="NCBI Taxonomy" id="267818"/>
    <lineage>
        <taxon>Bacteria</taxon>
        <taxon>Bacillati</taxon>
        <taxon>Bacillota</taxon>
        <taxon>Bacilli</taxon>
        <taxon>Lactobacillales</taxon>
        <taxon>Lactobacillaceae</taxon>
        <taxon>Lactobacillus</taxon>
    </lineage>
</organism>
<keyword evidence="1" id="KW-0472">Membrane</keyword>
<gene>
    <name evidence="3" type="ORF">QEJ78_09600</name>
    <name evidence="2" type="ORF">SAMN02983011_01167</name>
</gene>
<reference evidence="2 4" key="1">
    <citation type="submission" date="2016-10" db="EMBL/GenBank/DDBJ databases">
        <authorList>
            <person name="Varghese N."/>
            <person name="Submissions S."/>
        </authorList>
    </citation>
    <scope>NUCLEOTIDE SEQUENCE [LARGE SCALE GENOMIC DNA]</scope>
    <source>
        <strain evidence="2 4">ATCC 43761</strain>
    </source>
</reference>
<evidence type="ECO:0000313" key="3">
    <source>
        <dbReference type="EMBL" id="WGO85586.1"/>
    </source>
</evidence>
<keyword evidence="1" id="KW-1133">Transmembrane helix</keyword>
<dbReference type="EMBL" id="CP123735">
    <property type="protein sequence ID" value="WGO85586.1"/>
    <property type="molecule type" value="Genomic_DNA"/>
</dbReference>
<name>A0AAX3UD60_9LACO</name>
<feature type="transmembrane region" description="Helical" evidence="1">
    <location>
        <begin position="7"/>
        <end position="24"/>
    </location>
</feature>
<reference evidence="3" key="2">
    <citation type="journal article" date="2022" name="Food Funct.">
        <title>Lactobacillus kefiranofaciens ZW18 from Kefir enhances the anti-tumor effect of anti-programmed cell death 1 (PD-1) immunotherapy by modulating the gut microbiota.</title>
        <authorList>
            <person name="Zhao J."/>
            <person name="Wang Y."/>
            <person name="Wang J."/>
            <person name="Lv M."/>
            <person name="Zhou C."/>
            <person name="Jia L."/>
            <person name="Geng W."/>
        </authorList>
    </citation>
    <scope>NUCLEOTIDE SEQUENCE</scope>
    <source>
        <strain evidence="3">ZW18</strain>
    </source>
</reference>
<evidence type="ECO:0000313" key="4">
    <source>
        <dbReference type="Proteomes" id="UP000181860"/>
    </source>
</evidence>
<evidence type="ECO:0000313" key="5">
    <source>
        <dbReference type="Proteomes" id="UP001242513"/>
    </source>
</evidence>
<proteinExistence type="predicted"/>
<keyword evidence="4" id="KW-1185">Reference proteome</keyword>
<dbReference type="RefSeq" id="WP_013854726.1">
    <property type="nucleotide sequence ID" value="NZ_CP061341.1"/>
</dbReference>
<reference evidence="3" key="3">
    <citation type="submission" date="2023-04" db="EMBL/GenBank/DDBJ databases">
        <authorList>
            <person name="Wang Y."/>
        </authorList>
    </citation>
    <scope>NUCLEOTIDE SEQUENCE</scope>
    <source>
        <strain evidence="3">ZW18</strain>
    </source>
</reference>
<sequence length="45" mass="4958">MKSKTLERIWIILAALGIGVSLFVNNSNQLIESNTNKISSAIIKK</sequence>
<dbReference type="Proteomes" id="UP000181860">
    <property type="component" value="Unassembled WGS sequence"/>
</dbReference>
<protein>
    <submittedName>
        <fullName evidence="3">Uncharacterized protein</fullName>
    </submittedName>
</protein>
<accession>A0AAX3UD60</accession>
<evidence type="ECO:0000313" key="2">
    <source>
        <dbReference type="EMBL" id="SDA53100.1"/>
    </source>
</evidence>
<dbReference type="Proteomes" id="UP001242513">
    <property type="component" value="Chromosome"/>
</dbReference>
<dbReference type="EMBL" id="FMXC01000010">
    <property type="protein sequence ID" value="SDA53100.1"/>
    <property type="molecule type" value="Genomic_DNA"/>
</dbReference>